<evidence type="ECO:0000256" key="1">
    <source>
        <dbReference type="ARBA" id="ARBA00004651"/>
    </source>
</evidence>
<keyword evidence="8 14" id="KW-0378">Hydrolase</keyword>
<dbReference type="PANTHER" id="PTHR39188">
    <property type="entry name" value="MEMBRANE-ASSOCIATED ZINC METALLOPROTEASE M50B"/>
    <property type="match status" value="1"/>
</dbReference>
<evidence type="ECO:0000256" key="12">
    <source>
        <dbReference type="ARBA" id="ARBA00023122"/>
    </source>
</evidence>
<dbReference type="SUPFAM" id="SSF54631">
    <property type="entry name" value="CBS-domain pair"/>
    <property type="match status" value="1"/>
</dbReference>
<dbReference type="Pfam" id="PF00571">
    <property type="entry name" value="CBS"/>
    <property type="match status" value="1"/>
</dbReference>
<feature type="transmembrane region" description="Helical" evidence="14">
    <location>
        <begin position="202"/>
        <end position="219"/>
    </location>
</feature>
<comment type="subcellular location">
    <subcellularLocation>
        <location evidence="1 14">Cell membrane</location>
        <topology evidence="1 14">Multi-pass membrane protein</topology>
    </subcellularLocation>
</comment>
<gene>
    <name evidence="19" type="ORF">AVJ23_04930</name>
</gene>
<dbReference type="PANTHER" id="PTHR39188:SF3">
    <property type="entry name" value="STAGE IV SPORULATION PROTEIN FB"/>
    <property type="match status" value="1"/>
</dbReference>
<keyword evidence="6 14" id="KW-0479">Metal-binding</keyword>
<evidence type="ECO:0000256" key="15">
    <source>
        <dbReference type="PIRSR" id="PIRSR006404-1"/>
    </source>
</evidence>
<proteinExistence type="inferred from homology"/>
<dbReference type="PROSITE" id="PS51371">
    <property type="entry name" value="CBS"/>
    <property type="match status" value="1"/>
</dbReference>
<sequence>MTWSFPLGRLLGSELRVHATFFLLIAWVAASAWADGGAAAALSNTLFICALFACVVAHEYGHALMARRYGIATPDITLLPIGGMARMEKMPDKPGQEVAVALAGPAVNVVIWAVLMGAGASTEFDALTDPTTTRDFLGRLAAVNLFLALFNLIPAFPMDGGRVLRALLASQMDRVRATRIAATAGQVAAFLFGFWGLSSGNLILLLIAVFIFLAAQAESNDVASRDIARDLALRDAIITSYETLSPSDPLHVAAQTLIRTTQHEFPVLDAEGRLAGFLTRTALFTAMAEGQNTRPVAEVMVAEIPTLPLAAPLEEALNALAEAPAVAAVDRSGHVLGYTTRENVGELMVLRGRR</sequence>
<evidence type="ECO:0000256" key="3">
    <source>
        <dbReference type="ARBA" id="ARBA00022475"/>
    </source>
</evidence>
<evidence type="ECO:0000256" key="7">
    <source>
        <dbReference type="ARBA" id="ARBA00022737"/>
    </source>
</evidence>
<comment type="similarity">
    <text evidence="2 14">Belongs to the peptidase M50B family.</text>
</comment>
<feature type="active site" evidence="15">
    <location>
        <position position="59"/>
    </location>
</feature>
<dbReference type="InterPro" id="IPR016483">
    <property type="entry name" value="UCP006404_Pept_M50_CBS"/>
</dbReference>
<evidence type="ECO:0000256" key="16">
    <source>
        <dbReference type="PIRSR" id="PIRSR006404-2"/>
    </source>
</evidence>
<keyword evidence="10 14" id="KW-1133">Transmembrane helix</keyword>
<dbReference type="GO" id="GO:0005886">
    <property type="term" value="C:plasma membrane"/>
    <property type="evidence" value="ECO:0007669"/>
    <property type="project" value="UniProtKB-SubCell"/>
</dbReference>
<feature type="transmembrane region" description="Helical" evidence="14">
    <location>
        <begin position="98"/>
        <end position="116"/>
    </location>
</feature>
<dbReference type="GO" id="GO:0008237">
    <property type="term" value="F:metallopeptidase activity"/>
    <property type="evidence" value="ECO:0007669"/>
    <property type="project" value="UniProtKB-UniRule"/>
</dbReference>
<feature type="transmembrane region" description="Helical" evidence="14">
    <location>
        <begin position="136"/>
        <end position="156"/>
    </location>
</feature>
<dbReference type="OrthoDB" id="9781963at2"/>
<dbReference type="GO" id="GO:0006508">
    <property type="term" value="P:proteolysis"/>
    <property type="evidence" value="ECO:0007669"/>
    <property type="project" value="UniProtKB-KW"/>
</dbReference>
<evidence type="ECO:0000256" key="6">
    <source>
        <dbReference type="ARBA" id="ARBA00022723"/>
    </source>
</evidence>
<organism evidence="19 20">
    <name type="scientific">Pseudoponticoccus marisrubri</name>
    <dbReference type="NCBI Taxonomy" id="1685382"/>
    <lineage>
        <taxon>Bacteria</taxon>
        <taxon>Pseudomonadati</taxon>
        <taxon>Pseudomonadota</taxon>
        <taxon>Alphaproteobacteria</taxon>
        <taxon>Rhodobacterales</taxon>
        <taxon>Roseobacteraceae</taxon>
        <taxon>Pseudoponticoccus</taxon>
    </lineage>
</organism>
<protein>
    <recommendedName>
        <fullName evidence="14">Zinc metalloprotease</fullName>
    </recommendedName>
</protein>
<dbReference type="Pfam" id="PF02163">
    <property type="entry name" value="Peptidase_M50"/>
    <property type="match status" value="2"/>
</dbReference>
<accession>A0A0W7WMV6</accession>
<evidence type="ECO:0000256" key="11">
    <source>
        <dbReference type="ARBA" id="ARBA00023049"/>
    </source>
</evidence>
<dbReference type="STRING" id="1685382.AVJ23_04930"/>
<dbReference type="GO" id="GO:0046872">
    <property type="term" value="F:metal ion binding"/>
    <property type="evidence" value="ECO:0007669"/>
    <property type="project" value="UniProtKB-UniRule"/>
</dbReference>
<feature type="binding site" evidence="16">
    <location>
        <position position="62"/>
    </location>
    <ligand>
        <name>Zn(2+)</name>
        <dbReference type="ChEBI" id="CHEBI:29105"/>
        <note>catalytic</note>
    </ligand>
</feature>
<dbReference type="CDD" id="cd06164">
    <property type="entry name" value="S2P-M50_SpoIVFB_CBS"/>
    <property type="match status" value="1"/>
</dbReference>
<comment type="caution">
    <text evidence="19">The sequence shown here is derived from an EMBL/GenBank/DDBJ whole genome shotgun (WGS) entry which is preliminary data.</text>
</comment>
<evidence type="ECO:0000256" key="2">
    <source>
        <dbReference type="ARBA" id="ARBA00007931"/>
    </source>
</evidence>
<dbReference type="PIRSF" id="PIRSF006404">
    <property type="entry name" value="UCP006404_Pept_M50_CBS"/>
    <property type="match status" value="1"/>
</dbReference>
<keyword evidence="5 14" id="KW-0812">Transmembrane</keyword>
<evidence type="ECO:0000256" key="14">
    <source>
        <dbReference type="PIRNR" id="PIRNR006404"/>
    </source>
</evidence>
<evidence type="ECO:0000256" key="8">
    <source>
        <dbReference type="ARBA" id="ARBA00022801"/>
    </source>
</evidence>
<evidence type="ECO:0000256" key="4">
    <source>
        <dbReference type="ARBA" id="ARBA00022670"/>
    </source>
</evidence>
<keyword evidence="3 14" id="KW-1003">Cell membrane</keyword>
<keyword evidence="13 14" id="KW-0472">Membrane</keyword>
<evidence type="ECO:0000259" key="18">
    <source>
        <dbReference type="PROSITE" id="PS51371"/>
    </source>
</evidence>
<dbReference type="InterPro" id="IPR046342">
    <property type="entry name" value="CBS_dom_sf"/>
</dbReference>
<keyword evidence="12 17" id="KW-0129">CBS domain</keyword>
<keyword evidence="4 14" id="KW-0645">Protease</keyword>
<evidence type="ECO:0000313" key="20">
    <source>
        <dbReference type="Proteomes" id="UP000054396"/>
    </source>
</evidence>
<evidence type="ECO:0000256" key="9">
    <source>
        <dbReference type="ARBA" id="ARBA00022833"/>
    </source>
</evidence>
<keyword evidence="20" id="KW-1185">Reference proteome</keyword>
<dbReference type="AlphaFoldDB" id="A0A0W7WMV6"/>
<feature type="transmembrane region" description="Helical" evidence="14">
    <location>
        <begin position="40"/>
        <end position="58"/>
    </location>
</feature>
<feature type="binding site" evidence="16">
    <location>
        <position position="159"/>
    </location>
    <ligand>
        <name>Zn(2+)</name>
        <dbReference type="ChEBI" id="CHEBI:29105"/>
        <note>catalytic</note>
    </ligand>
</feature>
<keyword evidence="7" id="KW-0677">Repeat</keyword>
<evidence type="ECO:0000256" key="17">
    <source>
        <dbReference type="PROSITE-ProRule" id="PRU00703"/>
    </source>
</evidence>
<comment type="cofactor">
    <cofactor evidence="14 16">
        <name>Zn(2+)</name>
        <dbReference type="ChEBI" id="CHEBI:29105"/>
    </cofactor>
    <text evidence="14 16">Binds 1 zinc ion per subunit.</text>
</comment>
<feature type="transmembrane region" description="Helical" evidence="14">
    <location>
        <begin position="15"/>
        <end position="34"/>
    </location>
</feature>
<dbReference type="Proteomes" id="UP000054396">
    <property type="component" value="Unassembled WGS sequence"/>
</dbReference>
<evidence type="ECO:0000256" key="10">
    <source>
        <dbReference type="ARBA" id="ARBA00022989"/>
    </source>
</evidence>
<dbReference type="InterPro" id="IPR008915">
    <property type="entry name" value="Peptidase_M50"/>
</dbReference>
<evidence type="ECO:0000256" key="13">
    <source>
        <dbReference type="ARBA" id="ARBA00023136"/>
    </source>
</evidence>
<name>A0A0W7WMV6_9RHOB</name>
<keyword evidence="9 14" id="KW-0862">Zinc</keyword>
<reference evidence="19 20" key="1">
    <citation type="submission" date="2015-12" db="EMBL/GenBank/DDBJ databases">
        <authorList>
            <person name="Shamseldin A."/>
            <person name="Moawad H."/>
            <person name="Abd El-Rahim W.M."/>
            <person name="Sadowsky M.J."/>
        </authorList>
    </citation>
    <scope>NUCLEOTIDE SEQUENCE [LARGE SCALE GENOMIC DNA]</scope>
    <source>
        <strain evidence="19 20">SJ5A-1</strain>
    </source>
</reference>
<dbReference type="EMBL" id="LPXO01000002">
    <property type="protein sequence ID" value="KUF11925.1"/>
    <property type="molecule type" value="Genomic_DNA"/>
</dbReference>
<evidence type="ECO:0000313" key="19">
    <source>
        <dbReference type="EMBL" id="KUF11925.1"/>
    </source>
</evidence>
<dbReference type="InterPro" id="IPR000644">
    <property type="entry name" value="CBS_dom"/>
</dbReference>
<dbReference type="Gene3D" id="3.10.580.10">
    <property type="entry name" value="CBS-domain"/>
    <property type="match status" value="1"/>
</dbReference>
<feature type="domain" description="CBS" evidence="18">
    <location>
        <begin position="237"/>
        <end position="293"/>
    </location>
</feature>
<feature type="binding site" evidence="16">
    <location>
        <position position="58"/>
    </location>
    <ligand>
        <name>Zn(2+)</name>
        <dbReference type="ChEBI" id="CHEBI:29105"/>
        <note>catalytic</note>
    </ligand>
</feature>
<keyword evidence="11 14" id="KW-0482">Metalloprotease</keyword>
<dbReference type="RefSeq" id="WP_058861043.1">
    <property type="nucleotide sequence ID" value="NZ_LPXO01000002.1"/>
</dbReference>
<evidence type="ECO:0000256" key="5">
    <source>
        <dbReference type="ARBA" id="ARBA00022692"/>
    </source>
</evidence>